<dbReference type="RefSeq" id="WP_146313301.1">
    <property type="nucleotide sequence ID" value="NZ_VOHE01000007.1"/>
</dbReference>
<dbReference type="InterPro" id="IPR032856">
    <property type="entry name" value="GDE_N_bis"/>
</dbReference>
<evidence type="ECO:0000313" key="4">
    <source>
        <dbReference type="Proteomes" id="UP000315949"/>
    </source>
</evidence>
<dbReference type="SUPFAM" id="SSF48208">
    <property type="entry name" value="Six-hairpin glycosidases"/>
    <property type="match status" value="1"/>
</dbReference>
<dbReference type="InterPro" id="IPR054491">
    <property type="entry name" value="MGH1-like_GH"/>
</dbReference>
<reference evidence="3 4" key="1">
    <citation type="submission" date="2019-07" db="EMBL/GenBank/DDBJ databases">
        <title>Luteimonas sp. YD-1 nov., isolated from acidic soil.</title>
        <authorList>
            <person name="Zhou J."/>
        </authorList>
    </citation>
    <scope>NUCLEOTIDE SEQUENCE [LARGE SCALE GENOMIC DNA]</scope>
    <source>
        <strain evidence="3 4">YD-1</strain>
    </source>
</reference>
<feature type="domain" description="Putative glycogen debranching enzyme N-terminal" evidence="1">
    <location>
        <begin position="15"/>
        <end position="207"/>
    </location>
</feature>
<dbReference type="PANTHER" id="PTHR34987:SF4">
    <property type="entry name" value="ALPHA-L-RHAMNOSIDASE C-TERMINAL DOMAIN-CONTAINING PROTEIN"/>
    <property type="match status" value="1"/>
</dbReference>
<dbReference type="Gene3D" id="1.50.10.10">
    <property type="match status" value="1"/>
</dbReference>
<evidence type="ECO:0000259" key="2">
    <source>
        <dbReference type="Pfam" id="PF22422"/>
    </source>
</evidence>
<dbReference type="Pfam" id="PF22422">
    <property type="entry name" value="MGH1-like_GH"/>
    <property type="match status" value="1"/>
</dbReference>
<dbReference type="Pfam" id="PF14742">
    <property type="entry name" value="GDE_N_bis"/>
    <property type="match status" value="1"/>
</dbReference>
<proteinExistence type="predicted"/>
<feature type="domain" description="Mannosylglycerate hydrolase MGH1-like glycoside hydrolase" evidence="2">
    <location>
        <begin position="287"/>
        <end position="594"/>
    </location>
</feature>
<dbReference type="GO" id="GO:0005975">
    <property type="term" value="P:carbohydrate metabolic process"/>
    <property type="evidence" value="ECO:0007669"/>
    <property type="project" value="InterPro"/>
</dbReference>
<dbReference type="AlphaFoldDB" id="A0A5C5TX53"/>
<dbReference type="OrthoDB" id="9802524at2"/>
<accession>A0A5C5TX53</accession>
<evidence type="ECO:0000313" key="3">
    <source>
        <dbReference type="EMBL" id="TWT17730.1"/>
    </source>
</evidence>
<dbReference type="InterPro" id="IPR012341">
    <property type="entry name" value="6hp_glycosidase-like_sf"/>
</dbReference>
<organism evidence="3 4">
    <name type="scientific">Luteimonas wenzhouensis</name>
    <dbReference type="NCBI Taxonomy" id="2599615"/>
    <lineage>
        <taxon>Bacteria</taxon>
        <taxon>Pseudomonadati</taxon>
        <taxon>Pseudomonadota</taxon>
        <taxon>Gammaproteobacteria</taxon>
        <taxon>Lysobacterales</taxon>
        <taxon>Lysobacteraceae</taxon>
        <taxon>Luteimonas</taxon>
    </lineage>
</organism>
<evidence type="ECO:0000259" key="1">
    <source>
        <dbReference type="Pfam" id="PF14742"/>
    </source>
</evidence>
<keyword evidence="4" id="KW-1185">Reference proteome</keyword>
<gene>
    <name evidence="3" type="ORF">FQY79_12815</name>
</gene>
<sequence length="705" mass="77029">MAPTLPPSRQASYSLKDGDSFLVCDARGDIHGGDEADGLFHDGTRALSRLRLSLDGTAPTLLSAAIAQDRVVFSAHLTNRPLPPIGGSAAGQGVIHVSRSRFLWQGRLHERITCTNYDRVPVSVPLVLEFAADFRDMFEVRGMERARRGSYPQAEARGDRVVLHYDGLDGVSRRTVLAFSAAPTVLDHGMARFECRLAPRESFELYMEVGADAGEPSAARHRRAMVHARRALRARRRSGARLHGGGLLFDAWVERSRTDIALLASDLPSGRYPYAGIPWFSTPFGRDAIVTALQTLWLDPDLARGVLAYLAERQAAEDSSFRDSAPGKIMHEARKGEMAALGEVPFGLYYGGVDTTPLFVLLAGRYLRRTGDRAFIDRLWPALERAIGWIERSCDADPDGLLAYARGEASGLSNQGWKDSEDSVFHADGSLPQGPVALVEVQGYVYEALLAMAMLARGRGAHDAARAWEARAGRLRETVESRFWDPDLEFYALARDGSGRMCRVLASNPGHLLYVGLPAPERAAHVIAQLGSPRFDNGWGVRTLATDQPRYNPMSYHNGSVWPHDVALCAAGMARYGARRQATRLLGEVFEAATHFDMRLPELFCGFPRSAGEPPIAYPVACMPQAWSAGAVFMLLHACLGVEVDAVEGRILIDHPQLPPGVERLRVDALDVGGARVDLAFERVGDRVLAARAAGPDDVQVVVRL</sequence>
<dbReference type="EMBL" id="VOHE01000007">
    <property type="protein sequence ID" value="TWT17730.1"/>
    <property type="molecule type" value="Genomic_DNA"/>
</dbReference>
<dbReference type="InterPro" id="IPR008928">
    <property type="entry name" value="6-hairpin_glycosidase_sf"/>
</dbReference>
<comment type="caution">
    <text evidence="3">The sequence shown here is derived from an EMBL/GenBank/DDBJ whole genome shotgun (WGS) entry which is preliminary data.</text>
</comment>
<dbReference type="PANTHER" id="PTHR34987">
    <property type="entry name" value="C, PUTATIVE (AFU_ORTHOLOGUE AFUA_3G02880)-RELATED"/>
    <property type="match status" value="1"/>
</dbReference>
<protein>
    <submittedName>
        <fullName evidence="3">Amylo-alpha-1,6-glucosidase</fullName>
    </submittedName>
</protein>
<name>A0A5C5TX53_9GAMM</name>
<dbReference type="Proteomes" id="UP000315949">
    <property type="component" value="Unassembled WGS sequence"/>
</dbReference>